<accession>A0A396SBF2</accession>
<dbReference type="Pfam" id="PF13539">
    <property type="entry name" value="Peptidase_M15_4"/>
    <property type="match status" value="1"/>
</dbReference>
<dbReference type="CDD" id="cd14845">
    <property type="entry name" value="L-Ala-D-Glu_peptidase_like"/>
    <property type="match status" value="1"/>
</dbReference>
<dbReference type="InterPro" id="IPR009045">
    <property type="entry name" value="Zn_M74/Hedgehog-like"/>
</dbReference>
<evidence type="ECO:0000313" key="2">
    <source>
        <dbReference type="EMBL" id="RHW38691.1"/>
    </source>
</evidence>
<comment type="caution">
    <text evidence="2">The sequence shown here is derived from an EMBL/GenBank/DDBJ whole genome shotgun (WGS) entry which is preliminary data.</text>
</comment>
<dbReference type="OrthoDB" id="9799970at2"/>
<gene>
    <name evidence="2" type="ORF">D1B33_07405</name>
</gene>
<dbReference type="RefSeq" id="WP_118875722.1">
    <property type="nucleotide sequence ID" value="NZ_QWEI01000002.1"/>
</dbReference>
<dbReference type="SUPFAM" id="SSF55166">
    <property type="entry name" value="Hedgehog/DD-peptidase"/>
    <property type="match status" value="1"/>
</dbReference>
<reference evidence="2 3" key="1">
    <citation type="submission" date="2018-08" db="EMBL/GenBank/DDBJ databases">
        <title>Lysinibacillus sp. YLB-03 draft genome sequence.</title>
        <authorList>
            <person name="Yu L."/>
        </authorList>
    </citation>
    <scope>NUCLEOTIDE SEQUENCE [LARGE SCALE GENOMIC DNA]</scope>
    <source>
        <strain evidence="2 3">YLB-03</strain>
    </source>
</reference>
<dbReference type="Gene3D" id="3.30.1380.10">
    <property type="match status" value="1"/>
</dbReference>
<sequence length="233" mass="26339">MTSVTTTCRDLSELSTAAEMACRLLFQECFKAGIKDIFITETYRSQERQNYLYAQGRTRPGQKVTWTLESNHKSRRAWDIAVAPPKKLYDESTLNKVGAIAKKLGITWGGAWIKNLDQPHFEVPANWTPPNGYKLEGQVIVPSNSKLKVQLIVEDKTAEVKGVSITKEEDVLEFSSNTTKNALRDELSQYVEKGYITKGWLAKFENGVMTTGDYLALRLIADQRKAKEKEKAK</sequence>
<dbReference type="AlphaFoldDB" id="A0A396SBF2"/>
<evidence type="ECO:0000313" key="3">
    <source>
        <dbReference type="Proteomes" id="UP000265692"/>
    </source>
</evidence>
<keyword evidence="3" id="KW-1185">Reference proteome</keyword>
<evidence type="ECO:0000259" key="1">
    <source>
        <dbReference type="Pfam" id="PF13539"/>
    </source>
</evidence>
<feature type="domain" description="Peptidase M15C" evidence="1">
    <location>
        <begin position="67"/>
        <end position="123"/>
    </location>
</feature>
<proteinExistence type="predicted"/>
<protein>
    <submittedName>
        <fullName evidence="2">M15 family peptidase</fullName>
    </submittedName>
</protein>
<dbReference type="GO" id="GO:0008233">
    <property type="term" value="F:peptidase activity"/>
    <property type="evidence" value="ECO:0007669"/>
    <property type="project" value="InterPro"/>
</dbReference>
<dbReference type="Proteomes" id="UP000265692">
    <property type="component" value="Unassembled WGS sequence"/>
</dbReference>
<name>A0A396SBF2_9BACL</name>
<dbReference type="EMBL" id="QWEI01000002">
    <property type="protein sequence ID" value="RHW38691.1"/>
    <property type="molecule type" value="Genomic_DNA"/>
</dbReference>
<dbReference type="InterPro" id="IPR039561">
    <property type="entry name" value="Peptidase_M15C"/>
</dbReference>
<organism evidence="2 3">
    <name type="scientific">Ureibacillus yapensis</name>
    <dbReference type="NCBI Taxonomy" id="2304605"/>
    <lineage>
        <taxon>Bacteria</taxon>
        <taxon>Bacillati</taxon>
        <taxon>Bacillota</taxon>
        <taxon>Bacilli</taxon>
        <taxon>Bacillales</taxon>
        <taxon>Caryophanaceae</taxon>
        <taxon>Ureibacillus</taxon>
    </lineage>
</organism>